<evidence type="ECO:0000313" key="1">
    <source>
        <dbReference type="EMBL" id="EJT99696.1"/>
    </source>
</evidence>
<organism evidence="1 2">
    <name type="scientific">Dacryopinax primogenitus (strain DJM 731)</name>
    <name type="common">Brown rot fungus</name>
    <dbReference type="NCBI Taxonomy" id="1858805"/>
    <lineage>
        <taxon>Eukaryota</taxon>
        <taxon>Fungi</taxon>
        <taxon>Dikarya</taxon>
        <taxon>Basidiomycota</taxon>
        <taxon>Agaricomycotina</taxon>
        <taxon>Dacrymycetes</taxon>
        <taxon>Dacrymycetales</taxon>
        <taxon>Dacrymycetaceae</taxon>
        <taxon>Dacryopinax</taxon>
    </lineage>
</organism>
<protein>
    <submittedName>
        <fullName evidence="1">Uncharacterized protein</fullName>
    </submittedName>
</protein>
<dbReference type="OrthoDB" id="10627035at2759"/>
<reference evidence="1 2" key="1">
    <citation type="journal article" date="2012" name="Science">
        <title>The Paleozoic origin of enzymatic lignin decomposition reconstructed from 31 fungal genomes.</title>
        <authorList>
            <person name="Floudas D."/>
            <person name="Binder M."/>
            <person name="Riley R."/>
            <person name="Barry K."/>
            <person name="Blanchette R.A."/>
            <person name="Henrissat B."/>
            <person name="Martinez A.T."/>
            <person name="Otillar R."/>
            <person name="Spatafora J.W."/>
            <person name="Yadav J.S."/>
            <person name="Aerts A."/>
            <person name="Benoit I."/>
            <person name="Boyd A."/>
            <person name="Carlson A."/>
            <person name="Copeland A."/>
            <person name="Coutinho P.M."/>
            <person name="de Vries R.P."/>
            <person name="Ferreira P."/>
            <person name="Findley K."/>
            <person name="Foster B."/>
            <person name="Gaskell J."/>
            <person name="Glotzer D."/>
            <person name="Gorecki P."/>
            <person name="Heitman J."/>
            <person name="Hesse C."/>
            <person name="Hori C."/>
            <person name="Igarashi K."/>
            <person name="Jurgens J.A."/>
            <person name="Kallen N."/>
            <person name="Kersten P."/>
            <person name="Kohler A."/>
            <person name="Kuees U."/>
            <person name="Kumar T.K.A."/>
            <person name="Kuo A."/>
            <person name="LaButti K."/>
            <person name="Larrondo L.F."/>
            <person name="Lindquist E."/>
            <person name="Ling A."/>
            <person name="Lombard V."/>
            <person name="Lucas S."/>
            <person name="Lundell T."/>
            <person name="Martin R."/>
            <person name="McLaughlin D.J."/>
            <person name="Morgenstern I."/>
            <person name="Morin E."/>
            <person name="Murat C."/>
            <person name="Nagy L.G."/>
            <person name="Nolan M."/>
            <person name="Ohm R.A."/>
            <person name="Patyshakuliyeva A."/>
            <person name="Rokas A."/>
            <person name="Ruiz-Duenas F.J."/>
            <person name="Sabat G."/>
            <person name="Salamov A."/>
            <person name="Samejima M."/>
            <person name="Schmutz J."/>
            <person name="Slot J.C."/>
            <person name="St John F."/>
            <person name="Stenlid J."/>
            <person name="Sun H."/>
            <person name="Sun S."/>
            <person name="Syed K."/>
            <person name="Tsang A."/>
            <person name="Wiebenga A."/>
            <person name="Young D."/>
            <person name="Pisabarro A."/>
            <person name="Eastwood D.C."/>
            <person name="Martin F."/>
            <person name="Cullen D."/>
            <person name="Grigoriev I.V."/>
            <person name="Hibbett D.S."/>
        </authorList>
    </citation>
    <scope>NUCLEOTIDE SEQUENCE [LARGE SCALE GENOMIC DNA]</scope>
    <source>
        <strain evidence="1 2">DJM-731 SS1</strain>
    </source>
</reference>
<proteinExistence type="predicted"/>
<dbReference type="RefSeq" id="XP_040626594.1">
    <property type="nucleotide sequence ID" value="XM_040768944.1"/>
</dbReference>
<dbReference type="Proteomes" id="UP000030653">
    <property type="component" value="Unassembled WGS sequence"/>
</dbReference>
<dbReference type="EMBL" id="JH795869">
    <property type="protein sequence ID" value="EJT99696.1"/>
    <property type="molecule type" value="Genomic_DNA"/>
</dbReference>
<evidence type="ECO:0000313" key="2">
    <source>
        <dbReference type="Proteomes" id="UP000030653"/>
    </source>
</evidence>
<accession>M5G1J2</accession>
<dbReference type="GeneID" id="63684006"/>
<dbReference type="HOGENOM" id="CLU_1175396_0_0_1"/>
<dbReference type="AlphaFoldDB" id="M5G1J2"/>
<sequence length="236" mass="25269">MVHLFRRLLARTLPGELLTCASTLVLANLSTPTNSPMLDQCTSFVQLCTEVYEEYDTLDEALLLPPWGYAPHPKPIHPPRTPLNTKMKHVAVSLNSTTVPVDSPAQPSNSLSGTTVSPSKRFQCYATRCEAPSCPAHGTSASYLSLSGTSSSSLSFSSAPSSSSLPAYDPPKAVVLPSTMLSGLAPIASPSDDKASFVRPLTLDLAHELPFTVECAIRGLCLFGEGRMLDIFPFKE</sequence>
<name>M5G1J2_DACPD</name>
<keyword evidence="2" id="KW-1185">Reference proteome</keyword>
<gene>
    <name evidence="1" type="ORF">DACRYDRAFT_109802</name>
</gene>